<dbReference type="InterPro" id="IPR006680">
    <property type="entry name" value="Amidohydro-rel"/>
</dbReference>
<keyword evidence="3" id="KW-0378">Hydrolase</keyword>
<dbReference type="PANTHER" id="PTHR35563:SF2">
    <property type="entry name" value="BARREL METAL-DEPENDENT HYDROLASE, PUTATIVE (AFU_ORTHOLOGUE AFUA_1G16240)-RELATED"/>
    <property type="match status" value="1"/>
</dbReference>
<dbReference type="GO" id="GO:0047554">
    <property type="term" value="F:2-pyrone-4,6-dicarboxylate lactonase activity"/>
    <property type="evidence" value="ECO:0007669"/>
    <property type="project" value="UniProtKB-EC"/>
</dbReference>
<dbReference type="RefSeq" id="WP_085852347.1">
    <property type="nucleotide sequence ID" value="NZ_FOPF01000001.1"/>
</dbReference>
<dbReference type="STRING" id="315423.SAMN04488020_101311"/>
<dbReference type="Gene3D" id="3.20.20.140">
    <property type="entry name" value="Metal-dependent hydrolases"/>
    <property type="match status" value="1"/>
</dbReference>
<feature type="region of interest" description="Disordered" evidence="1">
    <location>
        <begin position="1"/>
        <end position="39"/>
    </location>
</feature>
<dbReference type="EMBL" id="FWFV01000001">
    <property type="protein sequence ID" value="SLN15386.1"/>
    <property type="molecule type" value="Genomic_DNA"/>
</dbReference>
<dbReference type="InterPro" id="IPR032466">
    <property type="entry name" value="Metal_Hydrolase"/>
</dbReference>
<evidence type="ECO:0000259" key="2">
    <source>
        <dbReference type="Pfam" id="PF04909"/>
    </source>
</evidence>
<dbReference type="OrthoDB" id="9787654at2"/>
<organism evidence="3 4">
    <name type="scientific">Palleronia marisminoris</name>
    <dbReference type="NCBI Taxonomy" id="315423"/>
    <lineage>
        <taxon>Bacteria</taxon>
        <taxon>Pseudomonadati</taxon>
        <taxon>Pseudomonadota</taxon>
        <taxon>Alphaproteobacteria</taxon>
        <taxon>Rhodobacterales</taxon>
        <taxon>Roseobacteraceae</taxon>
        <taxon>Palleronia</taxon>
    </lineage>
</organism>
<dbReference type="Pfam" id="PF04909">
    <property type="entry name" value="Amidohydro_2"/>
    <property type="match status" value="1"/>
</dbReference>
<name>A0A1Y5RI41_9RHOB</name>
<keyword evidence="4" id="KW-1185">Reference proteome</keyword>
<evidence type="ECO:0000313" key="3">
    <source>
        <dbReference type="EMBL" id="SLN15386.1"/>
    </source>
</evidence>
<evidence type="ECO:0000256" key="1">
    <source>
        <dbReference type="SAM" id="MobiDB-lite"/>
    </source>
</evidence>
<protein>
    <submittedName>
        <fullName evidence="3">2-pyrone-4,6-dicarbaxylate hydrolase</fullName>
        <ecNumber evidence="3">3.1.1.57</ecNumber>
    </submittedName>
</protein>
<accession>A0A1Y5RI41</accession>
<dbReference type="EC" id="3.1.1.57" evidence="3"/>
<dbReference type="SUPFAM" id="SSF51556">
    <property type="entry name" value="Metallo-dependent hydrolases"/>
    <property type="match status" value="1"/>
</dbReference>
<feature type="compositionally biased region" description="Basic and acidic residues" evidence="1">
    <location>
        <begin position="1"/>
        <end position="18"/>
    </location>
</feature>
<gene>
    <name evidence="3" type="primary">ligI</name>
    <name evidence="3" type="ORF">PAM7066_00312</name>
</gene>
<dbReference type="InterPro" id="IPR052358">
    <property type="entry name" value="Aro_Compnd_Degr_Hydrolases"/>
</dbReference>
<sequence length="310" mass="34160">MVEDDRQLPDATPDRDYDTVSELPVGLSPADRPKVPSTLPPQGACDAHLHLVGGKNDFPLWDHRIEDPVPGRGFEDWLQLLQTHMTTLEMSRGVIVHSALYGEDNTVTIEALRRLGESYVGVGLVRGDVTDEALDKLADTRIRGIRVNEVFDAPLTWDEAKPLAHKLAARGMHLELLMTAERIADLSEQIAELPCDVVIGHLGWPDVNAGPDGPGFGAVRRLVSEGRVYAKLSALYRLTSAPYDSAQPFVAALAETPERCLWGSDWPHLMLEGAEVPDAGILLDRFFDAVTDNEARQTILVDAPQTLYRF</sequence>
<dbReference type="PANTHER" id="PTHR35563">
    <property type="entry name" value="BARREL METAL-DEPENDENT HYDROLASE, PUTATIVE (AFU_ORTHOLOGUE AFUA_1G16240)-RELATED"/>
    <property type="match status" value="1"/>
</dbReference>
<proteinExistence type="predicted"/>
<dbReference type="Proteomes" id="UP000193870">
    <property type="component" value="Unassembled WGS sequence"/>
</dbReference>
<dbReference type="AlphaFoldDB" id="A0A1Y5RI41"/>
<feature type="domain" description="Amidohydrolase-related" evidence="2">
    <location>
        <begin position="45"/>
        <end position="310"/>
    </location>
</feature>
<reference evidence="3 4" key="1">
    <citation type="submission" date="2017-03" db="EMBL/GenBank/DDBJ databases">
        <authorList>
            <person name="Afonso C.L."/>
            <person name="Miller P.J."/>
            <person name="Scott M.A."/>
            <person name="Spackman E."/>
            <person name="Goraichik I."/>
            <person name="Dimitrov K.M."/>
            <person name="Suarez D.L."/>
            <person name="Swayne D.E."/>
        </authorList>
    </citation>
    <scope>NUCLEOTIDE SEQUENCE [LARGE SCALE GENOMIC DNA]</scope>
    <source>
        <strain evidence="3 4">CECT 7066</strain>
    </source>
</reference>
<evidence type="ECO:0000313" key="4">
    <source>
        <dbReference type="Proteomes" id="UP000193870"/>
    </source>
</evidence>